<evidence type="ECO:0000313" key="2">
    <source>
        <dbReference type="Proteomes" id="UP000273252"/>
    </source>
</evidence>
<dbReference type="Proteomes" id="UP000273252">
    <property type="component" value="Unassembled WGS sequence"/>
</dbReference>
<evidence type="ECO:0000313" key="1">
    <source>
        <dbReference type="EMBL" id="RJX68716.1"/>
    </source>
</evidence>
<accession>A0A3A6QYW4</accession>
<evidence type="ECO:0008006" key="3">
    <source>
        <dbReference type="Google" id="ProtNLM"/>
    </source>
</evidence>
<dbReference type="SUPFAM" id="SSF103642">
    <property type="entry name" value="Sec-C motif"/>
    <property type="match status" value="1"/>
</dbReference>
<organism evidence="1 2">
    <name type="scientific">Vibrio sinensis</name>
    <dbReference type="NCBI Taxonomy" id="2302434"/>
    <lineage>
        <taxon>Bacteria</taxon>
        <taxon>Pseudomonadati</taxon>
        <taxon>Pseudomonadota</taxon>
        <taxon>Gammaproteobacteria</taxon>
        <taxon>Vibrionales</taxon>
        <taxon>Vibrionaceae</taxon>
        <taxon>Vibrio</taxon>
    </lineage>
</organism>
<protein>
    <recommendedName>
        <fullName evidence="3">YecA family protein</fullName>
    </recommendedName>
</protein>
<keyword evidence="2" id="KW-1185">Reference proteome</keyword>
<name>A0A3A6QYW4_9VIBR</name>
<dbReference type="Gene3D" id="3.10.450.50">
    <property type="match status" value="1"/>
</dbReference>
<sequence length="154" mass="17568">MLRVLKHMVICDELTTDYFAVHASLWIESLVAKQHCYALGVLGEMLIDFKLSSFQTIFMGLAQQDYIEPGMLKISEIESWSFDSNADKRIDDFGTFDIMTVQYWASFLGDDKWNAMFNPFAALIDEPYVADKTPGRNDPCFCGSGNKYKKCCLN</sequence>
<dbReference type="Pfam" id="PF02810">
    <property type="entry name" value="SEC-C"/>
    <property type="match status" value="1"/>
</dbReference>
<dbReference type="InterPro" id="IPR004027">
    <property type="entry name" value="SEC_C_motif"/>
</dbReference>
<reference evidence="1 2" key="1">
    <citation type="submission" date="2018-08" db="EMBL/GenBank/DDBJ databases">
        <title>Vibrio isolated from the Eastern China Marginal Seas.</title>
        <authorList>
            <person name="Li Y."/>
        </authorList>
    </citation>
    <scope>NUCLEOTIDE SEQUENCE [LARGE SCALE GENOMIC DNA]</scope>
    <source>
        <strain evidence="1 2">BEI233</strain>
    </source>
</reference>
<proteinExistence type="predicted"/>
<dbReference type="EMBL" id="QVMU01000019">
    <property type="protein sequence ID" value="RJX68716.1"/>
    <property type="molecule type" value="Genomic_DNA"/>
</dbReference>
<dbReference type="AlphaFoldDB" id="A0A3A6QYW4"/>
<dbReference type="OrthoDB" id="570299at2"/>
<comment type="caution">
    <text evidence="1">The sequence shown here is derived from an EMBL/GenBank/DDBJ whole genome shotgun (WGS) entry which is preliminary data.</text>
</comment>
<gene>
    <name evidence="1" type="ORF">DZ860_16700</name>
</gene>